<dbReference type="Proteomes" id="UP000553193">
    <property type="component" value="Unassembled WGS sequence"/>
</dbReference>
<accession>A0A840AER0</accession>
<name>A0A840AER0_9PROT</name>
<dbReference type="Gene3D" id="2.60.120.10">
    <property type="entry name" value="Jelly Rolls"/>
    <property type="match status" value="1"/>
</dbReference>
<dbReference type="AlphaFoldDB" id="A0A840AER0"/>
<dbReference type="Pfam" id="PF07883">
    <property type="entry name" value="Cupin_2"/>
    <property type="match status" value="1"/>
</dbReference>
<dbReference type="InterPro" id="IPR052535">
    <property type="entry name" value="Bacilysin_H2HPP_isomerase"/>
</dbReference>
<evidence type="ECO:0000313" key="2">
    <source>
        <dbReference type="EMBL" id="MBB3898940.1"/>
    </source>
</evidence>
<organism evidence="2 3">
    <name type="scientific">Roseococcus suduntuyensis</name>
    <dbReference type="NCBI Taxonomy" id="455361"/>
    <lineage>
        <taxon>Bacteria</taxon>
        <taxon>Pseudomonadati</taxon>
        <taxon>Pseudomonadota</taxon>
        <taxon>Alphaproteobacteria</taxon>
        <taxon>Acetobacterales</taxon>
        <taxon>Roseomonadaceae</taxon>
        <taxon>Roseococcus</taxon>
    </lineage>
</organism>
<protein>
    <submittedName>
        <fullName evidence="2">Putative RmlC-like cupin family protein</fullName>
    </submittedName>
</protein>
<evidence type="ECO:0000313" key="3">
    <source>
        <dbReference type="Proteomes" id="UP000553193"/>
    </source>
</evidence>
<dbReference type="InterPro" id="IPR014710">
    <property type="entry name" value="RmlC-like_jellyroll"/>
</dbReference>
<dbReference type="InterPro" id="IPR011051">
    <property type="entry name" value="RmlC_Cupin_sf"/>
</dbReference>
<evidence type="ECO:0000259" key="1">
    <source>
        <dbReference type="Pfam" id="PF07883"/>
    </source>
</evidence>
<dbReference type="PANTHER" id="PTHR40112">
    <property type="entry name" value="H2HPP ISOMERASE"/>
    <property type="match status" value="1"/>
</dbReference>
<dbReference type="EMBL" id="JACIDJ010000003">
    <property type="protein sequence ID" value="MBB3898940.1"/>
    <property type="molecule type" value="Genomic_DNA"/>
</dbReference>
<sequence length="150" mass="16541">MPDGSIKQSGAYWRHHGIRRVLSAERSADTPETQGMGRMAAISGSKTGSTHLWAGTNLIRPGAKTGAHHHGPLESIIYIVRGHALMRWGDRLEFITKAGPGDFFQVPPYVPHQELNASDTEELHCVLVRSGTEEVVVNIELDPVKEPEWV</sequence>
<proteinExistence type="predicted"/>
<dbReference type="SUPFAM" id="SSF51182">
    <property type="entry name" value="RmlC-like cupins"/>
    <property type="match status" value="1"/>
</dbReference>
<feature type="domain" description="Cupin type-2" evidence="1">
    <location>
        <begin position="59"/>
        <end position="128"/>
    </location>
</feature>
<gene>
    <name evidence="2" type="ORF">GGQ83_002383</name>
</gene>
<keyword evidence="3" id="KW-1185">Reference proteome</keyword>
<dbReference type="PANTHER" id="PTHR40112:SF1">
    <property type="entry name" value="H2HPP ISOMERASE"/>
    <property type="match status" value="1"/>
</dbReference>
<reference evidence="2 3" key="1">
    <citation type="submission" date="2020-08" db="EMBL/GenBank/DDBJ databases">
        <title>Genomic Encyclopedia of Type Strains, Phase IV (KMG-IV): sequencing the most valuable type-strain genomes for metagenomic binning, comparative biology and taxonomic classification.</title>
        <authorList>
            <person name="Goeker M."/>
        </authorList>
    </citation>
    <scope>NUCLEOTIDE SEQUENCE [LARGE SCALE GENOMIC DNA]</scope>
    <source>
        <strain evidence="2 3">DSM 19979</strain>
    </source>
</reference>
<comment type="caution">
    <text evidence="2">The sequence shown here is derived from an EMBL/GenBank/DDBJ whole genome shotgun (WGS) entry which is preliminary data.</text>
</comment>
<dbReference type="CDD" id="cd02210">
    <property type="entry name" value="cupin_BLR2406-like"/>
    <property type="match status" value="1"/>
</dbReference>
<dbReference type="InterPro" id="IPR013096">
    <property type="entry name" value="Cupin_2"/>
</dbReference>
<dbReference type="RefSeq" id="WP_184384206.1">
    <property type="nucleotide sequence ID" value="NZ_JACIDJ010000003.1"/>
</dbReference>